<accession>A0A0P1MGJ7</accession>
<dbReference type="PANTHER" id="PTHR43464:SF19">
    <property type="entry name" value="UBIQUINONE BIOSYNTHESIS O-METHYLTRANSFERASE, MITOCHONDRIAL"/>
    <property type="match status" value="1"/>
</dbReference>
<dbReference type="InterPro" id="IPR029063">
    <property type="entry name" value="SAM-dependent_MTases_sf"/>
</dbReference>
<accession>A0A0S4MU01</accession>
<dbReference type="EMBL" id="FAOP01000003">
    <property type="protein sequence ID" value="CUU02464.1"/>
    <property type="molecule type" value="Genomic_DNA"/>
</dbReference>
<proteinExistence type="predicted"/>
<protein>
    <submittedName>
        <fullName evidence="6">Ubiquinone/menaquinone biosynthesis C-methylase UbiE</fullName>
    </submittedName>
</protein>
<dbReference type="AlphaFoldDB" id="A0A0P1MFM8"/>
<evidence type="ECO:0000256" key="2">
    <source>
        <dbReference type="ARBA" id="ARBA00022679"/>
    </source>
</evidence>
<dbReference type="InterPro" id="IPR013216">
    <property type="entry name" value="Methyltransf_11"/>
</dbReference>
<dbReference type="GO" id="GO:0008757">
    <property type="term" value="F:S-adenosylmethionine-dependent methyltransferase activity"/>
    <property type="evidence" value="ECO:0007669"/>
    <property type="project" value="InterPro"/>
</dbReference>
<accession>A0A0P1MFA4</accession>
<evidence type="ECO:0000256" key="3">
    <source>
        <dbReference type="ARBA" id="ARBA00022691"/>
    </source>
</evidence>
<reference evidence="6" key="1">
    <citation type="submission" date="2015-11" db="EMBL/GenBank/DDBJ databases">
        <authorList>
            <person name="Zhang Y."/>
            <person name="Guo Z."/>
        </authorList>
    </citation>
    <scope>NUCLEOTIDE SEQUENCE [LARGE SCALE GENOMIC DNA]</scope>
    <source>
        <strain evidence="6">JGI-4</strain>
    </source>
</reference>
<accession>A0A0P1MIJ1</accession>
<accession>A0A0P1MTX1</accession>
<dbReference type="EMBL" id="CZVI01000045">
    <property type="protein sequence ID" value="CUS94229.1"/>
    <property type="molecule type" value="Genomic_DNA"/>
</dbReference>
<evidence type="ECO:0000259" key="4">
    <source>
        <dbReference type="Pfam" id="PF08241"/>
    </source>
</evidence>
<dbReference type="Gene3D" id="3.40.50.150">
    <property type="entry name" value="Vaccinia Virus protein VP39"/>
    <property type="match status" value="1"/>
</dbReference>
<gene>
    <name evidence="6" type="ORF">JGI4_00518</name>
    <name evidence="5" type="ORF">JGI8_01947</name>
</gene>
<sequence length="258" mass="30323">MKKEFVKHRFFWDLYAPIYDENRKHEEYLRNTNLNILKTYFHPGQTLIEIGCGTGIEAEEMIKHGCKVILTDVSFEMLKVARTKVGSNAQLINLPAEYIDSFKTKFDGAYSSFGVLNCITDVSSFFQKLHSILKPGSLFVASFINRWYWGDFIFFPLGITNYLKKRLKGWGYITLDGKEYNVIARFYSLNDIKKFSKDYFTIKKIYALPFLLPPAYLKPQERLPKGFFKLLQKIENLINPYFPFNYLAERIIVIFQRS</sequence>
<evidence type="ECO:0000313" key="7">
    <source>
        <dbReference type="Proteomes" id="UP000182011"/>
    </source>
</evidence>
<accession>A0A0P1MFM8</accession>
<dbReference type="RefSeq" id="WP_047134055.1">
    <property type="nucleotide sequence ID" value="NZ_CZVI01000045.1"/>
</dbReference>
<dbReference type="PANTHER" id="PTHR43464">
    <property type="entry name" value="METHYLTRANSFERASE"/>
    <property type="match status" value="1"/>
</dbReference>
<organism evidence="6 7">
    <name type="scientific">Candidatus Kryptonium thompsonii</name>
    <dbReference type="NCBI Taxonomy" id="1633631"/>
    <lineage>
        <taxon>Bacteria</taxon>
        <taxon>Pseudomonadati</taxon>
        <taxon>Candidatus Kryptoniota</taxon>
        <taxon>Candidatus Kryptonium</taxon>
    </lineage>
</organism>
<dbReference type="GO" id="GO:0032259">
    <property type="term" value="P:methylation"/>
    <property type="evidence" value="ECO:0007669"/>
    <property type="project" value="UniProtKB-KW"/>
</dbReference>
<dbReference type="Proteomes" id="UP000182200">
    <property type="component" value="Unassembled WGS sequence"/>
</dbReference>
<keyword evidence="3" id="KW-0949">S-adenosyl-L-methionine</keyword>
<accession>A0A0P1LBV8</accession>
<dbReference type="STRING" id="1633631.GCA_001442925_00518"/>
<keyword evidence="6" id="KW-0830">Ubiquinone</keyword>
<dbReference type="Pfam" id="PF08241">
    <property type="entry name" value="Methyltransf_11"/>
    <property type="match status" value="1"/>
</dbReference>
<dbReference type="SUPFAM" id="SSF53335">
    <property type="entry name" value="S-adenosyl-L-methionine-dependent methyltransferases"/>
    <property type="match status" value="1"/>
</dbReference>
<keyword evidence="1 6" id="KW-0489">Methyltransferase</keyword>
<dbReference type="Proteomes" id="UP000182011">
    <property type="component" value="Unassembled WGS sequence"/>
</dbReference>
<keyword evidence="2" id="KW-0808">Transferase</keyword>
<reference evidence="7 8" key="2">
    <citation type="submission" date="2015-11" db="EMBL/GenBank/DDBJ databases">
        <authorList>
            <person name="Varghese N."/>
        </authorList>
    </citation>
    <scope>NUCLEOTIDE SEQUENCE [LARGE SCALE GENOMIC DNA]</scope>
    <source>
        <strain evidence="5 8">JGI-8</strain>
    </source>
</reference>
<name>A0A0P1MFM8_9BACT</name>
<keyword evidence="8" id="KW-1185">Reference proteome</keyword>
<evidence type="ECO:0000313" key="8">
    <source>
        <dbReference type="Proteomes" id="UP000182200"/>
    </source>
</evidence>
<evidence type="ECO:0000313" key="6">
    <source>
        <dbReference type="EMBL" id="CUU02464.1"/>
    </source>
</evidence>
<dbReference type="CDD" id="cd02440">
    <property type="entry name" value="AdoMet_MTases"/>
    <property type="match status" value="1"/>
</dbReference>
<evidence type="ECO:0000256" key="1">
    <source>
        <dbReference type="ARBA" id="ARBA00022603"/>
    </source>
</evidence>
<feature type="domain" description="Methyltransferase type 11" evidence="4">
    <location>
        <begin position="49"/>
        <end position="140"/>
    </location>
</feature>
<evidence type="ECO:0000313" key="5">
    <source>
        <dbReference type="EMBL" id="CUS94229.1"/>
    </source>
</evidence>